<dbReference type="Gene3D" id="3.50.50.60">
    <property type="entry name" value="FAD/NAD(P)-binding domain"/>
    <property type="match status" value="1"/>
</dbReference>
<feature type="domain" description="Glucose-methanol-choline oxidoreductase N-terminal" evidence="3">
    <location>
        <begin position="123"/>
        <end position="146"/>
    </location>
</feature>
<comment type="caution">
    <text evidence="5">The sequence shown here is derived from an EMBL/GenBank/DDBJ whole genome shotgun (WGS) entry which is preliminary data.</text>
</comment>
<dbReference type="Pfam" id="PF00732">
    <property type="entry name" value="GMC_oxred_N"/>
    <property type="match status" value="1"/>
</dbReference>
<keyword evidence="6" id="KW-1185">Reference proteome</keyword>
<dbReference type="PROSITE" id="PS00624">
    <property type="entry name" value="GMC_OXRED_2"/>
    <property type="match status" value="1"/>
</dbReference>
<evidence type="ECO:0000256" key="1">
    <source>
        <dbReference type="ARBA" id="ARBA00010790"/>
    </source>
</evidence>
<dbReference type="PROSITE" id="PS00623">
    <property type="entry name" value="GMC_OXRED_1"/>
    <property type="match status" value="1"/>
</dbReference>
<reference evidence="5 6" key="1">
    <citation type="submission" date="2023-02" db="EMBL/GenBank/DDBJ databases">
        <title>LHISI_Scaffold_Assembly.</title>
        <authorList>
            <person name="Stuart O.P."/>
            <person name="Cleave R."/>
            <person name="Magrath M.J.L."/>
            <person name="Mikheyev A.S."/>
        </authorList>
    </citation>
    <scope>NUCLEOTIDE SEQUENCE [LARGE SCALE GENOMIC DNA]</scope>
    <source>
        <strain evidence="5">Daus_M_001</strain>
        <tissue evidence="5">Leg muscle</tissue>
    </source>
</reference>
<evidence type="ECO:0000259" key="3">
    <source>
        <dbReference type="PROSITE" id="PS00623"/>
    </source>
</evidence>
<comment type="similarity">
    <text evidence="1 2">Belongs to the GMC oxidoreductase family.</text>
</comment>
<dbReference type="Proteomes" id="UP001159363">
    <property type="component" value="Chromosome 11"/>
</dbReference>
<gene>
    <name evidence="5" type="ORF">PR048_028256</name>
</gene>
<evidence type="ECO:0000256" key="2">
    <source>
        <dbReference type="RuleBase" id="RU003968"/>
    </source>
</evidence>
<evidence type="ECO:0000313" key="5">
    <source>
        <dbReference type="EMBL" id="KAJ8871916.1"/>
    </source>
</evidence>
<name>A0ABQ9GIS7_9NEOP</name>
<dbReference type="InterPro" id="IPR000172">
    <property type="entry name" value="GMC_OxRdtase_N"/>
</dbReference>
<dbReference type="PANTHER" id="PTHR11552:SF154">
    <property type="entry name" value="FI04917P"/>
    <property type="match status" value="1"/>
</dbReference>
<dbReference type="EMBL" id="JARBHB010000012">
    <property type="protein sequence ID" value="KAJ8871916.1"/>
    <property type="molecule type" value="Genomic_DNA"/>
</dbReference>
<accession>A0ABQ9GIS7</accession>
<feature type="domain" description="Glucose-methanol-choline oxidoreductase N-terminal" evidence="4">
    <location>
        <begin position="300"/>
        <end position="314"/>
    </location>
</feature>
<keyword evidence="2" id="KW-0285">Flavoprotein</keyword>
<proteinExistence type="inferred from homology"/>
<evidence type="ECO:0000313" key="6">
    <source>
        <dbReference type="Proteomes" id="UP001159363"/>
    </source>
</evidence>
<evidence type="ECO:0000259" key="4">
    <source>
        <dbReference type="PROSITE" id="PS00624"/>
    </source>
</evidence>
<dbReference type="PANTHER" id="PTHR11552">
    <property type="entry name" value="GLUCOSE-METHANOL-CHOLINE GMC OXIDOREDUCTASE"/>
    <property type="match status" value="1"/>
</dbReference>
<dbReference type="InterPro" id="IPR036188">
    <property type="entry name" value="FAD/NAD-bd_sf"/>
</dbReference>
<protein>
    <recommendedName>
        <fullName evidence="3 4">Glucose-methanol-choline oxidoreductase N-terminal domain-containing protein</fullName>
    </recommendedName>
</protein>
<dbReference type="Gene3D" id="3.30.560.10">
    <property type="entry name" value="Glucose Oxidase, domain 3"/>
    <property type="match status" value="1"/>
</dbReference>
<dbReference type="Pfam" id="PF05199">
    <property type="entry name" value="GMC_oxred_C"/>
    <property type="match status" value="1"/>
</dbReference>
<dbReference type="PIRSF" id="PIRSF000137">
    <property type="entry name" value="Alcohol_oxidase"/>
    <property type="match status" value="1"/>
</dbReference>
<dbReference type="SUPFAM" id="SSF51905">
    <property type="entry name" value="FAD/NAD(P)-binding domain"/>
    <property type="match status" value="1"/>
</dbReference>
<dbReference type="SUPFAM" id="SSF54373">
    <property type="entry name" value="FAD-linked reductases, C-terminal domain"/>
    <property type="match status" value="1"/>
</dbReference>
<organism evidence="5 6">
    <name type="scientific">Dryococelus australis</name>
    <dbReference type="NCBI Taxonomy" id="614101"/>
    <lineage>
        <taxon>Eukaryota</taxon>
        <taxon>Metazoa</taxon>
        <taxon>Ecdysozoa</taxon>
        <taxon>Arthropoda</taxon>
        <taxon>Hexapoda</taxon>
        <taxon>Insecta</taxon>
        <taxon>Pterygota</taxon>
        <taxon>Neoptera</taxon>
        <taxon>Polyneoptera</taxon>
        <taxon>Phasmatodea</taxon>
        <taxon>Verophasmatodea</taxon>
        <taxon>Anareolatae</taxon>
        <taxon>Phasmatidae</taxon>
        <taxon>Eurycanthinae</taxon>
        <taxon>Dryococelus</taxon>
    </lineage>
</organism>
<dbReference type="InterPro" id="IPR007867">
    <property type="entry name" value="GMC_OxRtase_C"/>
</dbReference>
<dbReference type="InterPro" id="IPR012132">
    <property type="entry name" value="GMC_OxRdtase"/>
</dbReference>
<keyword evidence="2" id="KW-0274">FAD</keyword>
<sequence length="594" mass="66241">MCPMFQGAGFPVYSTRPVMNSAVYCPTLWNYLATFQSASPADLEPEYDFVIVGGGTAGCVLANRLSEIPHWKVLLLEAGGEEPEAAKVPAFAKLLWNSSLDWGYTTVPDNRSCGGNGCSWPRGRVLGGSSTINHMIYVRGNPADYDLWQQLGNPGWSYHDVLHYFKKWENNQDSDIDRSLHGSRGPQRVERMRYADTNVWAIVEAFREMGFQVGDVNGVRQDGTVMCVQTYSFNGQRQSANTAFLEPIRDMRHNLYVVTNPFVTRILFGGDKVVKVEFTSNNERTARRVKVRKECILSAGAINSPQILMLSGIGPMEHLDSLGIPIVKNLKVGHNLQDHVSTVGVRFSLCQTSQARLSQRTVDYLEYITSLRGPLSATGVSQVTAFAKCHQVEDEHTCAPEIQYVFGGEVRVSNMLENSIQPSSYYNELVVLAQLMHPESRGYIRLSTRDPQAKPLIFPHYFSVRNDANLLIRAHHYATNLGFTFAFQTSQIKLNTQPLPGCEHFPFNSTSYWECILQKYTQPMDHPVGTCKMGPSSDSEAVVDAKLNVYGIQNLRVIDASIMPTVVTGNTEAAVLMIAEKGADIIKKSWKICK</sequence>